<dbReference type="PANTHER" id="PTHR37218">
    <property type="entry name" value="COILED-COIL PROTEIN"/>
    <property type="match status" value="1"/>
</dbReference>
<feature type="compositionally biased region" description="Basic residues" evidence="1">
    <location>
        <begin position="1"/>
        <end position="11"/>
    </location>
</feature>
<dbReference type="AlphaFoldDB" id="A0A6I9RYE6"/>
<feature type="region of interest" description="Disordered" evidence="1">
    <location>
        <begin position="1"/>
        <end position="174"/>
    </location>
</feature>
<dbReference type="OrthoDB" id="673745at2759"/>
<dbReference type="Proteomes" id="UP000504607">
    <property type="component" value="Chromosome 12"/>
</dbReference>
<dbReference type="KEGG" id="egu:105054696"/>
<dbReference type="PANTHER" id="PTHR37218:SF2">
    <property type="entry name" value="COILED-COIL PROTEIN"/>
    <property type="match status" value="1"/>
</dbReference>
<dbReference type="FunCoup" id="A0A6I9RYE6">
    <property type="interactions" value="272"/>
</dbReference>
<name>A0A6I9RYE6_ELAGV</name>
<dbReference type="RefSeq" id="XP_010934569.1">
    <property type="nucleotide sequence ID" value="XM_010936267.3"/>
</dbReference>
<accession>A0A6I9RYE6</accession>
<organism evidence="2 3">
    <name type="scientific">Elaeis guineensis var. tenera</name>
    <name type="common">Oil palm</name>
    <dbReference type="NCBI Taxonomy" id="51953"/>
    <lineage>
        <taxon>Eukaryota</taxon>
        <taxon>Viridiplantae</taxon>
        <taxon>Streptophyta</taxon>
        <taxon>Embryophyta</taxon>
        <taxon>Tracheophyta</taxon>
        <taxon>Spermatophyta</taxon>
        <taxon>Magnoliopsida</taxon>
        <taxon>Liliopsida</taxon>
        <taxon>Arecaceae</taxon>
        <taxon>Arecoideae</taxon>
        <taxon>Cocoseae</taxon>
        <taxon>Elaeidinae</taxon>
        <taxon>Elaeis</taxon>
    </lineage>
</organism>
<feature type="compositionally biased region" description="Polar residues" evidence="1">
    <location>
        <begin position="47"/>
        <end position="59"/>
    </location>
</feature>
<evidence type="ECO:0000313" key="3">
    <source>
        <dbReference type="RefSeq" id="XP_010934569.1"/>
    </source>
</evidence>
<sequence>MGGKGQRRREKNYRAAHGGDNRLPPPPKLKELEALPSKLRKIMEFKNPSSTTPGSLRSSVDSRSERRKGGAAGEKAQKAKPKDMHSSAGVNLRRGENLEKTASDEHKNDKDATTISSITNDSKRKRKRKAVNDFRFQGSDQAASHLRKKKRKEYLEAKKKKHKKAKTNDVRDFPGREDIKFGEIIEAPPKLSLPKALKKPLDASHERMRLQAIEAYRNRRGWTSRPGIQLPTLPEAPS</sequence>
<keyword evidence="2" id="KW-1185">Reference proteome</keyword>
<reference evidence="3" key="1">
    <citation type="submission" date="2025-08" db="UniProtKB">
        <authorList>
            <consortium name="RefSeq"/>
        </authorList>
    </citation>
    <scope>IDENTIFICATION</scope>
</reference>
<feature type="compositionally biased region" description="Basic and acidic residues" evidence="1">
    <location>
        <begin position="93"/>
        <end position="112"/>
    </location>
</feature>
<dbReference type="GeneID" id="105054696"/>
<dbReference type="InParanoid" id="A0A6I9RYE6"/>
<evidence type="ECO:0000313" key="2">
    <source>
        <dbReference type="Proteomes" id="UP000504607"/>
    </source>
</evidence>
<protein>
    <submittedName>
        <fullName evidence="3">Coiled-coil domain-containing protein 137</fullName>
    </submittedName>
</protein>
<feature type="compositionally biased region" description="Basic residues" evidence="1">
    <location>
        <begin position="145"/>
        <end position="165"/>
    </location>
</feature>
<gene>
    <name evidence="3" type="primary">LOC105054696</name>
</gene>
<proteinExistence type="predicted"/>
<evidence type="ECO:0000256" key="1">
    <source>
        <dbReference type="SAM" id="MobiDB-lite"/>
    </source>
</evidence>
<feature type="compositionally biased region" description="Basic and acidic residues" evidence="1">
    <location>
        <begin position="75"/>
        <end position="85"/>
    </location>
</feature>